<evidence type="ECO:0000256" key="2">
    <source>
        <dbReference type="SAM" id="Phobius"/>
    </source>
</evidence>
<feature type="coiled-coil region" evidence="1">
    <location>
        <begin position="140"/>
        <end position="192"/>
    </location>
</feature>
<sequence>MTRAAYDETPLRASVQRILDMRKMSEFSSEAVALDEGYSFARDKVFAIAQVLQELLDKTPAELTSAGGLSTLNSHIQAPLAELVAFVSNGNPGHIVNASSQLDQNVMSTFWAFTPQLQGTAKNTFPALLKAQADFSQGVIQELTKTRDELANDLVDIIEKSGILSKKLDEAIEIAAKERAEASAAVAKLEQVFTQAEGARQAVFDASIVEQQGLHKEEMKLQAYIASRTLEEISNFRDEAARIVQVVGNIGVTGNYQLIANSEGKQANFWRWATIGIFGTGILIAVATFLKFWFEPFTPDSAVSVLIRLFYAIVITTPAIYTARESARHRTNADRAKQTELELASIGPFIELLPEESKVAIRTGLTSSYFGRTTEAHTVSSPLDPEHIKSLVEALKAAKTV</sequence>
<reference evidence="3 4" key="1">
    <citation type="submission" date="2015-03" db="EMBL/GenBank/DDBJ databases">
        <title>Comparative genomics of Pseudomonas insights into diversity of traits involved in vanlence and defense.</title>
        <authorList>
            <person name="Qin Y."/>
        </authorList>
    </citation>
    <scope>NUCLEOTIDE SEQUENCE [LARGE SCALE GENOMIC DNA]</scope>
    <source>
        <strain evidence="3 4">C8</strain>
    </source>
</reference>
<name>A0A0F4TG82_PSEFL</name>
<dbReference type="RefSeq" id="WP_046042339.1">
    <property type="nucleotide sequence ID" value="NZ_LACC01000025.1"/>
</dbReference>
<accession>A0A0F4TG82</accession>
<feature type="transmembrane region" description="Helical" evidence="2">
    <location>
        <begin position="302"/>
        <end position="321"/>
    </location>
</feature>
<dbReference type="OrthoDB" id="1431451at2"/>
<evidence type="ECO:0000313" key="3">
    <source>
        <dbReference type="EMBL" id="KJZ43441.1"/>
    </source>
</evidence>
<dbReference type="EMBL" id="LACC01000025">
    <property type="protein sequence ID" value="KJZ43441.1"/>
    <property type="molecule type" value="Genomic_DNA"/>
</dbReference>
<proteinExistence type="predicted"/>
<evidence type="ECO:0000313" key="4">
    <source>
        <dbReference type="Proteomes" id="UP000033588"/>
    </source>
</evidence>
<organism evidence="3 4">
    <name type="scientific">Pseudomonas fluorescens</name>
    <dbReference type="NCBI Taxonomy" id="294"/>
    <lineage>
        <taxon>Bacteria</taxon>
        <taxon>Pseudomonadati</taxon>
        <taxon>Pseudomonadota</taxon>
        <taxon>Gammaproteobacteria</taxon>
        <taxon>Pseudomonadales</taxon>
        <taxon>Pseudomonadaceae</taxon>
        <taxon>Pseudomonas</taxon>
    </lineage>
</organism>
<dbReference type="AlphaFoldDB" id="A0A0F4TG82"/>
<evidence type="ECO:0000256" key="1">
    <source>
        <dbReference type="SAM" id="Coils"/>
    </source>
</evidence>
<keyword evidence="2" id="KW-1133">Transmembrane helix</keyword>
<keyword evidence="2" id="KW-0472">Membrane</keyword>
<protein>
    <submittedName>
        <fullName evidence="3">Uncharacterized protein</fullName>
    </submittedName>
</protein>
<dbReference type="Proteomes" id="UP000033588">
    <property type="component" value="Unassembled WGS sequence"/>
</dbReference>
<feature type="transmembrane region" description="Helical" evidence="2">
    <location>
        <begin position="269"/>
        <end position="290"/>
    </location>
</feature>
<dbReference type="PATRIC" id="fig|294.132.peg.3373"/>
<gene>
    <name evidence="3" type="ORF">VC35_20945</name>
</gene>
<keyword evidence="2" id="KW-0812">Transmembrane</keyword>
<comment type="caution">
    <text evidence="3">The sequence shown here is derived from an EMBL/GenBank/DDBJ whole genome shotgun (WGS) entry which is preliminary data.</text>
</comment>
<keyword evidence="1" id="KW-0175">Coiled coil</keyword>